<evidence type="ECO:0000256" key="4">
    <source>
        <dbReference type="SAM" id="MobiDB-lite"/>
    </source>
</evidence>
<name>A0A179ID51_CORDF</name>
<accession>A0A179ID51</accession>
<dbReference type="SUPFAM" id="SSF48097">
    <property type="entry name" value="Regulator of G-protein signaling, RGS"/>
    <property type="match status" value="1"/>
</dbReference>
<evidence type="ECO:0000313" key="7">
    <source>
        <dbReference type="Proteomes" id="UP000243081"/>
    </source>
</evidence>
<feature type="transmembrane region" description="Helical" evidence="5">
    <location>
        <begin position="159"/>
        <end position="181"/>
    </location>
</feature>
<evidence type="ECO:0000256" key="3">
    <source>
        <dbReference type="ARBA" id="ARBA00023274"/>
    </source>
</evidence>
<feature type="transmembrane region" description="Helical" evidence="5">
    <location>
        <begin position="248"/>
        <end position="271"/>
    </location>
</feature>
<evidence type="ECO:0008006" key="8">
    <source>
        <dbReference type="Google" id="ProtNLM"/>
    </source>
</evidence>
<dbReference type="InterPro" id="IPR006846">
    <property type="entry name" value="Ribosomal_eS30"/>
</dbReference>
<feature type="transmembrane region" description="Helical" evidence="5">
    <location>
        <begin position="217"/>
        <end position="236"/>
    </location>
</feature>
<comment type="caution">
    <text evidence="6">The sequence shown here is derived from an EMBL/GenBank/DDBJ whole genome shotgun (WGS) entry which is preliminary data.</text>
</comment>
<dbReference type="PANTHER" id="PTHR12650">
    <property type="entry name" value="40S RIBOSOMAL PROTEIN S30/UBIQUITIN-LIKE PROTEIN FUBI"/>
    <property type="match status" value="1"/>
</dbReference>
<keyword evidence="5" id="KW-0812">Transmembrane</keyword>
<dbReference type="OrthoDB" id="5313079at2759"/>
<keyword evidence="7" id="KW-1185">Reference proteome</keyword>
<feature type="transmembrane region" description="Helical" evidence="5">
    <location>
        <begin position="59"/>
        <end position="82"/>
    </location>
</feature>
<reference evidence="6 7" key="1">
    <citation type="submission" date="2016-03" db="EMBL/GenBank/DDBJ databases">
        <title>Fine-scale spatial genetic structure of a fungal parasite of coffee scale insects.</title>
        <authorList>
            <person name="Jackson D."/>
            <person name="Zemenick K.A."/>
            <person name="Malloure B."/>
            <person name="Quandt C.A."/>
            <person name="James T.Y."/>
        </authorList>
    </citation>
    <scope>NUCLEOTIDE SEQUENCE [LARGE SCALE GENOMIC DNA]</scope>
    <source>
        <strain evidence="6 7">UM487</strain>
    </source>
</reference>
<keyword evidence="3" id="KW-0687">Ribonucleoprotein</keyword>
<dbReference type="InterPro" id="IPR044926">
    <property type="entry name" value="RGS_subdomain_2"/>
</dbReference>
<keyword evidence="2" id="KW-0689">Ribosomal protein</keyword>
<proteinExistence type="inferred from homology"/>
<evidence type="ECO:0000256" key="1">
    <source>
        <dbReference type="ARBA" id="ARBA00008450"/>
    </source>
</evidence>
<dbReference type="GO" id="GO:0003735">
    <property type="term" value="F:structural constituent of ribosome"/>
    <property type="evidence" value="ECO:0007669"/>
    <property type="project" value="InterPro"/>
</dbReference>
<feature type="transmembrane region" description="Helical" evidence="5">
    <location>
        <begin position="283"/>
        <end position="304"/>
    </location>
</feature>
<comment type="similarity">
    <text evidence="1">Belongs to the eukaryotic ribosomal protein eS30 family.</text>
</comment>
<keyword evidence="5" id="KW-1133">Transmembrane helix</keyword>
<dbReference type="PANTHER" id="PTHR12650:SF15">
    <property type="entry name" value="RIBOSOMAL PROTEIN S30, ISOFORM A"/>
    <property type="match status" value="1"/>
</dbReference>
<organism evidence="6 7">
    <name type="scientific">Cordyceps confragosa</name>
    <name type="common">Lecanicillium lecanii</name>
    <dbReference type="NCBI Taxonomy" id="2714763"/>
    <lineage>
        <taxon>Eukaryota</taxon>
        <taxon>Fungi</taxon>
        <taxon>Dikarya</taxon>
        <taxon>Ascomycota</taxon>
        <taxon>Pezizomycotina</taxon>
        <taxon>Sordariomycetes</taxon>
        <taxon>Hypocreomycetidae</taxon>
        <taxon>Hypocreales</taxon>
        <taxon>Cordycipitaceae</taxon>
        <taxon>Akanthomyces</taxon>
    </lineage>
</organism>
<dbReference type="Proteomes" id="UP000243081">
    <property type="component" value="Unassembled WGS sequence"/>
</dbReference>
<keyword evidence="5" id="KW-0472">Membrane</keyword>
<dbReference type="GO" id="GO:0006412">
    <property type="term" value="P:translation"/>
    <property type="evidence" value="ECO:0007669"/>
    <property type="project" value="InterPro"/>
</dbReference>
<dbReference type="GO" id="GO:0022627">
    <property type="term" value="C:cytosolic small ribosomal subunit"/>
    <property type="evidence" value="ECO:0007669"/>
    <property type="project" value="TreeGrafter"/>
</dbReference>
<dbReference type="AlphaFoldDB" id="A0A179ID51"/>
<protein>
    <recommendedName>
        <fullName evidence="8">RGS domain-containing protein</fullName>
    </recommendedName>
</protein>
<evidence type="ECO:0000256" key="5">
    <source>
        <dbReference type="SAM" id="Phobius"/>
    </source>
</evidence>
<dbReference type="Pfam" id="PF04758">
    <property type="entry name" value="Ribosomal_S30"/>
    <property type="match status" value="1"/>
</dbReference>
<feature type="transmembrane region" description="Helical" evidence="5">
    <location>
        <begin position="94"/>
        <end position="112"/>
    </location>
</feature>
<gene>
    <name evidence="6" type="ORF">LLEC1_00371</name>
</gene>
<evidence type="ECO:0000313" key="6">
    <source>
        <dbReference type="EMBL" id="OAR00576.1"/>
    </source>
</evidence>
<dbReference type="OMA" id="YWILAQI"/>
<feature type="region of interest" description="Disordered" evidence="4">
    <location>
        <begin position="626"/>
        <end position="652"/>
    </location>
</feature>
<dbReference type="EMBL" id="LUKN01001643">
    <property type="protein sequence ID" value="OAR00576.1"/>
    <property type="molecule type" value="Genomic_DNA"/>
</dbReference>
<dbReference type="Gene3D" id="1.10.167.10">
    <property type="entry name" value="Regulator of G-protein Signalling 4, domain 2"/>
    <property type="match status" value="1"/>
</dbReference>
<feature type="transmembrane region" description="Helical" evidence="5">
    <location>
        <begin position="25"/>
        <end position="47"/>
    </location>
</feature>
<sequence>MDKIPPGITVYNLPPSPPVWDRLGIFYITWAASWTTLVFSGMIFCWINRKSPILKIRGLPLSFGAIILLHSYWILAQITYPIAHTMPLVLAYDIQYFFMGIYFPLGIALFHASNLRFLHVAKLQKQFTHPALRSKTHGCNGASTSWLCRFRNLGYTTRVMSFISIGMAVQVFLTVACWFAVKKYHPTYGLPGTEMKSTTLPEQVAELGRGWEWWPSLVWQFIWTWIIAPVLIYRAWGIRDTLGWRAQTIGCCLSSLHATPMFLVASYVPAFDKVNMYFSQSQWIHLSIMMFEIFTVFVPAVQVIRLWMLNKWAADANDKWETQSQTSTLISSTSIEGKLSALSMAEKGRPMDFTDSEMGDRVITMKALEHVLADNPGPLQEFSALNDFSGENIAFLTRTARWKTMWSTGKPGDDQKIEVYNAALEIYADFISPLDADFPLNLPSADLKNLEAIFEKPARILRGAAKINPATPFDFDGPLHRGRSGSETDDTSAYAQYTGKIPAEFDEVVFDKVQHHIKYLVLTNTWPKFVSEMQSRRKSGETSRSIFSAASKTTIVSRVSSKLSSIISSIFGARFFREGSGGTLTHVSFASRPQPFREIKNSPHQASPTKVSRNQSITMGKVHGSLARAGKVKSQTPKVEPQEKPKTPKGRALKRLKYTRRFVNVTLTGGKRKVSTTGPRLN</sequence>
<evidence type="ECO:0000256" key="2">
    <source>
        <dbReference type="ARBA" id="ARBA00022980"/>
    </source>
</evidence>
<dbReference type="InterPro" id="IPR036305">
    <property type="entry name" value="RGS_sf"/>
</dbReference>